<feature type="domain" description="Aldehyde dehydrogenase" evidence="6">
    <location>
        <begin position="19"/>
        <end position="476"/>
    </location>
</feature>
<evidence type="ECO:0000256" key="2">
    <source>
        <dbReference type="ARBA" id="ARBA00023002"/>
    </source>
</evidence>
<accession>A0ABP9G7U8</accession>
<evidence type="ECO:0000313" key="8">
    <source>
        <dbReference type="Proteomes" id="UP001501302"/>
    </source>
</evidence>
<dbReference type="SUPFAM" id="SSF53720">
    <property type="entry name" value="ALDH-like"/>
    <property type="match status" value="1"/>
</dbReference>
<sequence length="480" mass="52945">MIKIKNYINGKFENPINNEWIDNYNPANGDVYGQIPNSSKVDVENAYQSAKSAFRQWSQTTLEERSRILIKISELLDANLQRFAEAESKDNGKPISLAKVIDIPRAASNFRFFGNAITQFASESHESVGQNAINYTLRQPIGVVGCISPWNLPLYLFTWKIAPAIAAGNCVVAKPSEVTPMTAYLLGEICNEAGLPKGVLNIVHGLGTTTGEAIIEHPDIKAISFTGGTSTGAHIAKVAAPMFKKLSLELGGKNPNIIFADCDYDDMLETTVRSSFANQGQICLCGSRIFIEASIYDKFKVDFVEKVKQLKIGHPSEGSTDIGALVSKPHLEKVLNYIDIAKDVGGKILCGGNRVTVKHFENGYYLEPTIIEIETNDCRVNQEEIFGPVVTIMPFKTEADVLQMANKVKYGLSATLWTNNLKRTMHMSNQLQAGIVWVNTWMLRDLRTPFGGIKASGIGREGGFEALRFFTEAKNVCIKY</sequence>
<proteinExistence type="inferred from homology"/>
<evidence type="ECO:0000256" key="4">
    <source>
        <dbReference type="PROSITE-ProRule" id="PRU10007"/>
    </source>
</evidence>
<dbReference type="InterPro" id="IPR029510">
    <property type="entry name" value="Ald_DH_CS_GLU"/>
</dbReference>
<dbReference type="InterPro" id="IPR015590">
    <property type="entry name" value="Aldehyde_DH_dom"/>
</dbReference>
<feature type="active site" evidence="4">
    <location>
        <position position="249"/>
    </location>
</feature>
<dbReference type="PANTHER" id="PTHR43720">
    <property type="entry name" value="2-AMINOMUCONIC SEMIALDEHYDE DEHYDROGENASE"/>
    <property type="match status" value="1"/>
</dbReference>
<dbReference type="InterPro" id="IPR016161">
    <property type="entry name" value="Ald_DH/histidinol_DH"/>
</dbReference>
<evidence type="ECO:0000256" key="1">
    <source>
        <dbReference type="ARBA" id="ARBA00009986"/>
    </source>
</evidence>
<evidence type="ECO:0000256" key="3">
    <source>
        <dbReference type="ARBA" id="ARBA00023027"/>
    </source>
</evidence>
<dbReference type="PROSITE" id="PS00687">
    <property type="entry name" value="ALDEHYDE_DEHYDR_GLU"/>
    <property type="match status" value="1"/>
</dbReference>
<name>A0ABP9G7U8_9FLAO</name>
<dbReference type="PANTHER" id="PTHR43720:SF2">
    <property type="entry name" value="2-AMINOMUCONIC SEMIALDEHYDE DEHYDROGENASE"/>
    <property type="match status" value="1"/>
</dbReference>
<dbReference type="InterPro" id="IPR016160">
    <property type="entry name" value="Ald_DH_CS_CYS"/>
</dbReference>
<dbReference type="InterPro" id="IPR016162">
    <property type="entry name" value="Ald_DH_N"/>
</dbReference>
<keyword evidence="8" id="KW-1185">Reference proteome</keyword>
<dbReference type="InterPro" id="IPR016163">
    <property type="entry name" value="Ald_DH_C"/>
</dbReference>
<protein>
    <submittedName>
        <fullName evidence="7">5-carboxymethyl-2-hydroxymuconate semialdehyde dehydrogenase</fullName>
    </submittedName>
</protein>
<keyword evidence="2 5" id="KW-0560">Oxidoreductase</keyword>
<dbReference type="PROSITE" id="PS00070">
    <property type="entry name" value="ALDEHYDE_DEHYDR_CYS"/>
    <property type="match status" value="1"/>
</dbReference>
<dbReference type="Gene3D" id="3.40.605.10">
    <property type="entry name" value="Aldehyde Dehydrogenase, Chain A, domain 1"/>
    <property type="match status" value="1"/>
</dbReference>
<evidence type="ECO:0000256" key="5">
    <source>
        <dbReference type="RuleBase" id="RU003345"/>
    </source>
</evidence>
<gene>
    <name evidence="7" type="primary">hpaE</name>
    <name evidence="7" type="ORF">GCM10023314_00470</name>
</gene>
<dbReference type="RefSeq" id="WP_345189427.1">
    <property type="nucleotide sequence ID" value="NZ_BAABJJ010000001.1"/>
</dbReference>
<dbReference type="EMBL" id="BAABJJ010000001">
    <property type="protein sequence ID" value="GAA4932132.1"/>
    <property type="molecule type" value="Genomic_DNA"/>
</dbReference>
<keyword evidence="3" id="KW-0520">NAD</keyword>
<dbReference type="Proteomes" id="UP001501302">
    <property type="component" value="Unassembled WGS sequence"/>
</dbReference>
<comment type="similarity">
    <text evidence="1 5">Belongs to the aldehyde dehydrogenase family.</text>
</comment>
<reference evidence="8" key="1">
    <citation type="journal article" date="2019" name="Int. J. Syst. Evol. Microbiol.">
        <title>The Global Catalogue of Microorganisms (GCM) 10K type strain sequencing project: providing services to taxonomists for standard genome sequencing and annotation.</title>
        <authorList>
            <consortium name="The Broad Institute Genomics Platform"/>
            <consortium name="The Broad Institute Genome Sequencing Center for Infectious Disease"/>
            <person name="Wu L."/>
            <person name="Ma J."/>
        </authorList>
    </citation>
    <scope>NUCLEOTIDE SEQUENCE [LARGE SCALE GENOMIC DNA]</scope>
    <source>
        <strain evidence="8">JCM 18285</strain>
    </source>
</reference>
<evidence type="ECO:0000313" key="7">
    <source>
        <dbReference type="EMBL" id="GAA4932132.1"/>
    </source>
</evidence>
<dbReference type="Pfam" id="PF00171">
    <property type="entry name" value="Aldedh"/>
    <property type="match status" value="1"/>
</dbReference>
<comment type="caution">
    <text evidence="7">The sequence shown here is derived from an EMBL/GenBank/DDBJ whole genome shotgun (WGS) entry which is preliminary data.</text>
</comment>
<dbReference type="CDD" id="cd07093">
    <property type="entry name" value="ALDH_F8_HMSADH"/>
    <property type="match status" value="1"/>
</dbReference>
<organism evidence="7 8">
    <name type="scientific">Algibacter agarivorans</name>
    <dbReference type="NCBI Taxonomy" id="1109741"/>
    <lineage>
        <taxon>Bacteria</taxon>
        <taxon>Pseudomonadati</taxon>
        <taxon>Bacteroidota</taxon>
        <taxon>Flavobacteriia</taxon>
        <taxon>Flavobacteriales</taxon>
        <taxon>Flavobacteriaceae</taxon>
        <taxon>Algibacter</taxon>
    </lineage>
</organism>
<dbReference type="Gene3D" id="3.40.309.10">
    <property type="entry name" value="Aldehyde Dehydrogenase, Chain A, domain 2"/>
    <property type="match status" value="1"/>
</dbReference>
<evidence type="ECO:0000259" key="6">
    <source>
        <dbReference type="Pfam" id="PF00171"/>
    </source>
</evidence>